<evidence type="ECO:0000256" key="3">
    <source>
        <dbReference type="ARBA" id="ARBA00022475"/>
    </source>
</evidence>
<dbReference type="Pfam" id="PF05423">
    <property type="entry name" value="Mycobact_memb"/>
    <property type="match status" value="1"/>
</dbReference>
<dbReference type="EMBL" id="MSIE01000013">
    <property type="protein sequence ID" value="OLF17930.1"/>
    <property type="molecule type" value="Genomic_DNA"/>
</dbReference>
<feature type="transmembrane region" description="Helical" evidence="7">
    <location>
        <begin position="65"/>
        <end position="86"/>
    </location>
</feature>
<dbReference type="InterPro" id="IPR038468">
    <property type="entry name" value="MmpS_C"/>
</dbReference>
<dbReference type="InterPro" id="IPR008693">
    <property type="entry name" value="MmpS"/>
</dbReference>
<name>A0A1Q8CUA0_9PSEU</name>
<dbReference type="GO" id="GO:0005886">
    <property type="term" value="C:plasma membrane"/>
    <property type="evidence" value="ECO:0007669"/>
    <property type="project" value="UniProtKB-SubCell"/>
</dbReference>
<evidence type="ECO:0000256" key="4">
    <source>
        <dbReference type="ARBA" id="ARBA00022692"/>
    </source>
</evidence>
<dbReference type="OrthoDB" id="3556183at2"/>
<keyword evidence="3" id="KW-1003">Cell membrane</keyword>
<feature type="transmembrane region" description="Helical" evidence="7">
    <location>
        <begin position="36"/>
        <end position="53"/>
    </location>
</feature>
<feature type="transmembrane region" description="Helical" evidence="7">
    <location>
        <begin position="12"/>
        <end position="30"/>
    </location>
</feature>
<proteinExistence type="inferred from homology"/>
<keyword evidence="6 7" id="KW-0472">Membrane</keyword>
<comment type="similarity">
    <text evidence="2">Belongs to the MmpS family.</text>
</comment>
<organism evidence="8 9">
    <name type="scientific">Actinophytocola xanthii</name>
    <dbReference type="NCBI Taxonomy" id="1912961"/>
    <lineage>
        <taxon>Bacteria</taxon>
        <taxon>Bacillati</taxon>
        <taxon>Actinomycetota</taxon>
        <taxon>Actinomycetes</taxon>
        <taxon>Pseudonocardiales</taxon>
        <taxon>Pseudonocardiaceae</taxon>
    </lineage>
</organism>
<gene>
    <name evidence="8" type="ORF">BU204_08965</name>
</gene>
<accession>A0A1Q8CUA0</accession>
<evidence type="ECO:0000256" key="5">
    <source>
        <dbReference type="ARBA" id="ARBA00022989"/>
    </source>
</evidence>
<dbReference type="Gene3D" id="2.60.40.2880">
    <property type="entry name" value="MmpS1-5, C-terminal soluble domain"/>
    <property type="match status" value="1"/>
</dbReference>
<evidence type="ECO:0000256" key="1">
    <source>
        <dbReference type="ARBA" id="ARBA00004236"/>
    </source>
</evidence>
<sequence length="193" mass="19783">MNQLAPTEQRNGLGTAGFVLGLVGLLIALIPLLGVLAWPLVVLGVIFSAVGIARVRRGAASNKGLAIAGLVVSIVGLGACVLWSFVINTADNTLEEEAAREVEITYEVTGDTATADIEYSTYSDDGVESHAENGAKVPWTKKVTAKGLLKGGSLLATTGESGGKITCRVLVDGKETETGTASGPFAMATCTGF</sequence>
<protein>
    <recommendedName>
        <fullName evidence="10">DUF4190 domain-containing protein</fullName>
    </recommendedName>
</protein>
<comment type="subcellular location">
    <subcellularLocation>
        <location evidence="1">Cell membrane</location>
    </subcellularLocation>
</comment>
<evidence type="ECO:0000256" key="7">
    <source>
        <dbReference type="SAM" id="Phobius"/>
    </source>
</evidence>
<keyword evidence="4 7" id="KW-0812">Transmembrane</keyword>
<dbReference type="STRING" id="1912961.BU204_08965"/>
<reference evidence="8 9" key="1">
    <citation type="submission" date="2016-12" db="EMBL/GenBank/DDBJ databases">
        <title>The draft genome sequence of Actinophytocola sp. 11-183.</title>
        <authorList>
            <person name="Wang W."/>
            <person name="Yuan L."/>
        </authorList>
    </citation>
    <scope>NUCLEOTIDE SEQUENCE [LARGE SCALE GENOMIC DNA]</scope>
    <source>
        <strain evidence="8 9">11-183</strain>
    </source>
</reference>
<keyword evidence="9" id="KW-1185">Reference proteome</keyword>
<dbReference type="RefSeq" id="WP_075125125.1">
    <property type="nucleotide sequence ID" value="NZ_MSIE01000013.1"/>
</dbReference>
<comment type="caution">
    <text evidence="8">The sequence shown here is derived from an EMBL/GenBank/DDBJ whole genome shotgun (WGS) entry which is preliminary data.</text>
</comment>
<dbReference type="Proteomes" id="UP000185596">
    <property type="component" value="Unassembled WGS sequence"/>
</dbReference>
<evidence type="ECO:0000256" key="2">
    <source>
        <dbReference type="ARBA" id="ARBA00007531"/>
    </source>
</evidence>
<evidence type="ECO:0000313" key="8">
    <source>
        <dbReference type="EMBL" id="OLF17930.1"/>
    </source>
</evidence>
<dbReference type="AlphaFoldDB" id="A0A1Q8CUA0"/>
<evidence type="ECO:0000313" key="9">
    <source>
        <dbReference type="Proteomes" id="UP000185596"/>
    </source>
</evidence>
<keyword evidence="5 7" id="KW-1133">Transmembrane helix</keyword>
<evidence type="ECO:0000256" key="6">
    <source>
        <dbReference type="ARBA" id="ARBA00023136"/>
    </source>
</evidence>
<evidence type="ECO:0008006" key="10">
    <source>
        <dbReference type="Google" id="ProtNLM"/>
    </source>
</evidence>